<proteinExistence type="inferred from homology"/>
<dbReference type="SUPFAM" id="SSF48208">
    <property type="entry name" value="Six-hairpin glycosidases"/>
    <property type="match status" value="1"/>
</dbReference>
<dbReference type="Pfam" id="PF01204">
    <property type="entry name" value="Trehalase"/>
    <property type="match status" value="1"/>
</dbReference>
<comment type="similarity">
    <text evidence="1 2">Belongs to the glycosyl hydrolase 37 family.</text>
</comment>
<accession>A0ABR4BA76</accession>
<gene>
    <name evidence="3" type="ORF">ABVK25_006081</name>
</gene>
<comment type="caution">
    <text evidence="3">The sequence shown here is derived from an EMBL/GenBank/DDBJ whole genome shotgun (WGS) entry which is preliminary data.</text>
</comment>
<dbReference type="Proteomes" id="UP001590951">
    <property type="component" value="Unassembled WGS sequence"/>
</dbReference>
<evidence type="ECO:0000256" key="2">
    <source>
        <dbReference type="RuleBase" id="RU361180"/>
    </source>
</evidence>
<keyword evidence="2" id="KW-0326">Glycosidase</keyword>
<dbReference type="InterPro" id="IPR001661">
    <property type="entry name" value="Glyco_hydro_37"/>
</dbReference>
<reference evidence="3 4" key="1">
    <citation type="submission" date="2024-09" db="EMBL/GenBank/DDBJ databases">
        <title>Rethinking Asexuality: The Enigmatic Case of Functional Sexual Genes in Lepraria (Stereocaulaceae).</title>
        <authorList>
            <person name="Doellman M."/>
            <person name="Sun Y."/>
            <person name="Barcenas-Pena A."/>
            <person name="Lumbsch H.T."/>
            <person name="Grewe F."/>
        </authorList>
    </citation>
    <scope>NUCLEOTIDE SEQUENCE [LARGE SCALE GENOMIC DNA]</scope>
    <source>
        <strain evidence="3 4">Grewe 0041</strain>
    </source>
</reference>
<evidence type="ECO:0000313" key="3">
    <source>
        <dbReference type="EMBL" id="KAL2053776.1"/>
    </source>
</evidence>
<keyword evidence="4" id="KW-1185">Reference proteome</keyword>
<dbReference type="PRINTS" id="PR00744">
    <property type="entry name" value="GLHYDRLASE37"/>
</dbReference>
<comment type="catalytic activity">
    <reaction evidence="2">
        <text>alpha,alpha-trehalose + H2O = alpha-D-glucose + beta-D-glucose</text>
        <dbReference type="Rhea" id="RHEA:32675"/>
        <dbReference type="ChEBI" id="CHEBI:15377"/>
        <dbReference type="ChEBI" id="CHEBI:15903"/>
        <dbReference type="ChEBI" id="CHEBI:16551"/>
        <dbReference type="ChEBI" id="CHEBI:17925"/>
        <dbReference type="EC" id="3.2.1.28"/>
    </reaction>
</comment>
<dbReference type="InterPro" id="IPR012341">
    <property type="entry name" value="6hp_glycosidase-like_sf"/>
</dbReference>
<dbReference type="PANTHER" id="PTHR23403">
    <property type="entry name" value="TREHALASE"/>
    <property type="match status" value="1"/>
</dbReference>
<dbReference type="InterPro" id="IPR008928">
    <property type="entry name" value="6-hairpin_glycosidase_sf"/>
</dbReference>
<sequence>MYGWDSYMETIGLLVNERSDLAKRMVLNFCFCIKHYGKVFNANRTYCLGRTQPPFLTDMVLRVYEKIKHEPDGLTFLREALLATIKEYYTVWMASPRLDPLIDLSRYCPEGIGVPPCD</sequence>
<keyword evidence="2" id="KW-0378">Hydrolase</keyword>
<dbReference type="EMBL" id="JBHFEH010000019">
    <property type="protein sequence ID" value="KAL2053776.1"/>
    <property type="molecule type" value="Genomic_DNA"/>
</dbReference>
<protein>
    <recommendedName>
        <fullName evidence="2">Trehalase</fullName>
        <ecNumber evidence="2">3.2.1.28</ecNumber>
    </recommendedName>
    <alternativeName>
        <fullName evidence="2">Alpha-trehalose glucohydrolase</fullName>
    </alternativeName>
</protein>
<dbReference type="PANTHER" id="PTHR23403:SF6">
    <property type="entry name" value="CYTOSOLIC NEUTRAL TREHALASE-RELATED"/>
    <property type="match status" value="1"/>
</dbReference>
<dbReference type="Gene3D" id="1.50.10.10">
    <property type="match status" value="1"/>
</dbReference>
<name>A0ABR4BA76_9LECA</name>
<evidence type="ECO:0000256" key="1">
    <source>
        <dbReference type="ARBA" id="ARBA00005615"/>
    </source>
</evidence>
<evidence type="ECO:0000313" key="4">
    <source>
        <dbReference type="Proteomes" id="UP001590951"/>
    </source>
</evidence>
<dbReference type="EC" id="3.2.1.28" evidence="2"/>
<organism evidence="3 4">
    <name type="scientific">Lepraria finkii</name>
    <dbReference type="NCBI Taxonomy" id="1340010"/>
    <lineage>
        <taxon>Eukaryota</taxon>
        <taxon>Fungi</taxon>
        <taxon>Dikarya</taxon>
        <taxon>Ascomycota</taxon>
        <taxon>Pezizomycotina</taxon>
        <taxon>Lecanoromycetes</taxon>
        <taxon>OSLEUM clade</taxon>
        <taxon>Lecanoromycetidae</taxon>
        <taxon>Lecanorales</taxon>
        <taxon>Lecanorineae</taxon>
        <taxon>Stereocaulaceae</taxon>
        <taxon>Lepraria</taxon>
    </lineage>
</organism>